<proteinExistence type="predicted"/>
<dbReference type="EMBL" id="NBNE01005987">
    <property type="protein sequence ID" value="OWZ02714.1"/>
    <property type="molecule type" value="Genomic_DNA"/>
</dbReference>
<evidence type="ECO:0000313" key="2">
    <source>
        <dbReference type="Proteomes" id="UP000198211"/>
    </source>
</evidence>
<organism evidence="1 2">
    <name type="scientific">Phytophthora megakarya</name>
    <dbReference type="NCBI Taxonomy" id="4795"/>
    <lineage>
        <taxon>Eukaryota</taxon>
        <taxon>Sar</taxon>
        <taxon>Stramenopiles</taxon>
        <taxon>Oomycota</taxon>
        <taxon>Peronosporomycetes</taxon>
        <taxon>Peronosporales</taxon>
        <taxon>Peronosporaceae</taxon>
        <taxon>Phytophthora</taxon>
    </lineage>
</organism>
<dbReference type="Proteomes" id="UP000198211">
    <property type="component" value="Unassembled WGS sequence"/>
</dbReference>
<name>A0A225VC97_9STRA</name>
<evidence type="ECO:0000313" key="1">
    <source>
        <dbReference type="EMBL" id="OWZ02714.1"/>
    </source>
</evidence>
<dbReference type="AlphaFoldDB" id="A0A225VC97"/>
<keyword evidence="2" id="KW-1185">Reference proteome</keyword>
<sequence>MLLYYKRWNLMCHACSACRPDCTNSNTTYGRSCNDDTRPYLIMCRGGTIQHLQLSAISKKTLIGAYTNAGENVDLNPVQHQELYVTGDSSQINLKVCDNKRGRQSGARCYECTEFHTKLAMGGENSRREFAALYSQIAAVRREVMTELKRLWREHQRDQQTALQY</sequence>
<comment type="caution">
    <text evidence="1">The sequence shown here is derived from an EMBL/GenBank/DDBJ whole genome shotgun (WGS) entry which is preliminary data.</text>
</comment>
<gene>
    <name evidence="1" type="ORF">PHMEG_00025681</name>
</gene>
<reference evidence="2" key="1">
    <citation type="submission" date="2017-03" db="EMBL/GenBank/DDBJ databases">
        <title>Phytopthora megakarya and P. palmivora, two closely related causual agents of cacao black pod achieved similar genome size and gene model numbers by different mechanisms.</title>
        <authorList>
            <person name="Ali S."/>
            <person name="Shao J."/>
            <person name="Larry D.J."/>
            <person name="Kronmiller B."/>
            <person name="Shen D."/>
            <person name="Strem M.D."/>
            <person name="Melnick R.L."/>
            <person name="Guiltinan M.J."/>
            <person name="Tyler B.M."/>
            <person name="Meinhardt L.W."/>
            <person name="Bailey B.A."/>
        </authorList>
    </citation>
    <scope>NUCLEOTIDE SEQUENCE [LARGE SCALE GENOMIC DNA]</scope>
    <source>
        <strain evidence="2">zdho120</strain>
    </source>
</reference>
<protein>
    <submittedName>
        <fullName evidence="1">Uncharacterized protein</fullName>
    </submittedName>
</protein>
<accession>A0A225VC97</accession>